<dbReference type="Pfam" id="PF00754">
    <property type="entry name" value="F5_F8_type_C"/>
    <property type="match status" value="1"/>
</dbReference>
<dbReference type="InterPro" id="IPR000421">
    <property type="entry name" value="FA58C"/>
</dbReference>
<keyword evidence="1 2" id="KW-0732">Signal</keyword>
<dbReference type="Gene3D" id="2.60.40.10">
    <property type="entry name" value="Immunoglobulins"/>
    <property type="match status" value="1"/>
</dbReference>
<dbReference type="InterPro" id="IPR009880">
    <property type="entry name" value="Glyoxal_oxidase_N"/>
</dbReference>
<dbReference type="PROSITE" id="PS50022">
    <property type="entry name" value="FA58C_3"/>
    <property type="match status" value="1"/>
</dbReference>
<dbReference type="SUPFAM" id="SSF49785">
    <property type="entry name" value="Galactose-binding domain-like"/>
    <property type="match status" value="1"/>
</dbReference>
<evidence type="ECO:0000256" key="2">
    <source>
        <dbReference type="SAM" id="SignalP"/>
    </source>
</evidence>
<dbReference type="EMBL" id="JXCE01000291">
    <property type="protein sequence ID" value="KPA38323.1"/>
    <property type="molecule type" value="Genomic_DNA"/>
</dbReference>
<dbReference type="AlphaFoldDB" id="A0A0M9ERF6"/>
<name>A0A0M9ERF6_FUSLA</name>
<dbReference type="InterPro" id="IPR008979">
    <property type="entry name" value="Galactose-bd-like_sf"/>
</dbReference>
<accession>A0A0M9ERF6</accession>
<organism evidence="4 5">
    <name type="scientific">Fusarium langsethiae</name>
    <dbReference type="NCBI Taxonomy" id="179993"/>
    <lineage>
        <taxon>Eukaryota</taxon>
        <taxon>Fungi</taxon>
        <taxon>Dikarya</taxon>
        <taxon>Ascomycota</taxon>
        <taxon>Pezizomycotina</taxon>
        <taxon>Sordariomycetes</taxon>
        <taxon>Hypocreomycetidae</taxon>
        <taxon>Hypocreales</taxon>
        <taxon>Nectriaceae</taxon>
        <taxon>Fusarium</taxon>
    </lineage>
</organism>
<dbReference type="Gene3D" id="2.60.120.260">
    <property type="entry name" value="Galactose-binding domain-like"/>
    <property type="match status" value="1"/>
</dbReference>
<evidence type="ECO:0000259" key="3">
    <source>
        <dbReference type="PROSITE" id="PS50022"/>
    </source>
</evidence>
<dbReference type="InterPro" id="IPR037293">
    <property type="entry name" value="Gal_Oxidase_central_sf"/>
</dbReference>
<dbReference type="PANTHER" id="PTHR32208">
    <property type="entry name" value="SECRETED PROTEIN-RELATED"/>
    <property type="match status" value="1"/>
</dbReference>
<dbReference type="Proteomes" id="UP000037904">
    <property type="component" value="Unassembled WGS sequence"/>
</dbReference>
<evidence type="ECO:0000313" key="4">
    <source>
        <dbReference type="EMBL" id="KPA38323.1"/>
    </source>
</evidence>
<dbReference type="InterPro" id="IPR015202">
    <property type="entry name" value="GO-like_E_set"/>
</dbReference>
<feature type="signal peptide" evidence="2">
    <location>
        <begin position="1"/>
        <end position="20"/>
    </location>
</feature>
<evidence type="ECO:0000313" key="5">
    <source>
        <dbReference type="Proteomes" id="UP000037904"/>
    </source>
</evidence>
<feature type="chain" id="PRO_5005835048" evidence="2">
    <location>
        <begin position="21"/>
        <end position="679"/>
    </location>
</feature>
<protein>
    <submittedName>
        <fullName evidence="4">Sialidase-1</fullName>
    </submittedName>
</protein>
<dbReference type="OrthoDB" id="2019572at2759"/>
<evidence type="ECO:0000256" key="1">
    <source>
        <dbReference type="ARBA" id="ARBA00022729"/>
    </source>
</evidence>
<dbReference type="InterPro" id="IPR014756">
    <property type="entry name" value="Ig_E-set"/>
</dbReference>
<reference evidence="4 5" key="1">
    <citation type="submission" date="2015-04" db="EMBL/GenBank/DDBJ databases">
        <title>The draft genome sequence of Fusarium langsethiae, a T-2/HT-2 mycotoxin producer.</title>
        <authorList>
            <person name="Lysoe E."/>
            <person name="Divon H.H."/>
            <person name="Terzi V."/>
            <person name="Orru L."/>
            <person name="Lamontanara A."/>
            <person name="Kolseth A.-K."/>
            <person name="Frandsen R.J."/>
            <person name="Nielsen K."/>
            <person name="Thrane U."/>
        </authorList>
    </citation>
    <scope>NUCLEOTIDE SEQUENCE [LARGE SCALE GENOMIC DNA]</scope>
    <source>
        <strain evidence="4 5">Fl201059</strain>
    </source>
</reference>
<dbReference type="SMART" id="SM00612">
    <property type="entry name" value="Kelch"/>
    <property type="match status" value="3"/>
</dbReference>
<comment type="caution">
    <text evidence="4">The sequence shown here is derived from an EMBL/GenBank/DDBJ whole genome shotgun (WGS) entry which is preliminary data.</text>
</comment>
<dbReference type="PANTHER" id="PTHR32208:SF68">
    <property type="entry name" value="GALACTOSE OXIDASE"/>
    <property type="match status" value="1"/>
</dbReference>
<dbReference type="Pfam" id="PF01344">
    <property type="entry name" value="Kelch_1"/>
    <property type="match status" value="1"/>
</dbReference>
<keyword evidence="5" id="KW-1185">Reference proteome</keyword>
<feature type="domain" description="F5/8 type C" evidence="3">
    <location>
        <begin position="34"/>
        <end position="183"/>
    </location>
</feature>
<gene>
    <name evidence="4" type="ORF">FLAG1_08840</name>
</gene>
<sequence length="679" mass="73276">MKSFYTLALCLGALFEGTTAIPPEEQGQMPGKFAAAPPVGSNPIDRKGWTVRCSSQAPNYPCANAIDGSKDTFWQTPYGTTNTPPPHSIVIDMKQTQYVSGLQITPRQDGNTRNWIGRHEVYLSSDGSNWGSPVAFGTYWGDKYPVITNFETKPARYLRFVALSNVNNDYPWISIADFIVYNALKYNPPKNGVGKWGPTLDFPVIPVAGAVEPVSGKVVIWSAYRYDAFQGTTPRGGFTLTSIWDPKTNVISNRNVTNNKHDMFCPGISMDGEGQIVVTGGNDAKKTSILNPNGEWVPGPDMQIARGYQSSATTSDGRVFTMGGSWSGPRGGKNGEIYDPKGRTWTSLPKCLVGPMLTKDKEGVYKADNHAWLFGWKKGSVFQAGPSTAMNWYYTTRGTQGDTKAAGTRRKNGRVDPDSMNGNCVMYDAVDGKILTYGGATSYQKAPATANAHVLAIAEPGAVAQTYLVGNNGAGNYARVFHTSVVLPDGNVFITGGQSYSNPFTDTNAQLTPEMYIPTTHEFKTQQPNTIPRTYHSMSLLLPDATVFNGGGGLCGSCNSNHFDAQIYTPQYLLDGNGNLATRPKITAVSATTAKIGSTITVTANSAIKSASLIRYGTATHTVNTDQRRIPLTLTGAGTNKYSFKFPNDSGIALPGYWMLFVLNNAGVPSVARTIKVTV</sequence>
<dbReference type="SUPFAM" id="SSF50965">
    <property type="entry name" value="Galactose oxidase, central domain"/>
    <property type="match status" value="1"/>
</dbReference>
<dbReference type="InterPro" id="IPR013783">
    <property type="entry name" value="Ig-like_fold"/>
</dbReference>
<dbReference type="SMART" id="SM00231">
    <property type="entry name" value="FA58C"/>
    <property type="match status" value="1"/>
</dbReference>
<dbReference type="CDD" id="cd02851">
    <property type="entry name" value="E_set_GO_C"/>
    <property type="match status" value="1"/>
</dbReference>
<proteinExistence type="predicted"/>
<dbReference type="Pfam" id="PF07250">
    <property type="entry name" value="Glyoxal_oxid_N"/>
    <property type="match status" value="1"/>
</dbReference>
<dbReference type="SUPFAM" id="SSF81296">
    <property type="entry name" value="E set domains"/>
    <property type="match status" value="1"/>
</dbReference>
<dbReference type="InterPro" id="IPR006652">
    <property type="entry name" value="Kelch_1"/>
</dbReference>
<dbReference type="Pfam" id="PF09118">
    <property type="entry name" value="GO-like_E_set"/>
    <property type="match status" value="1"/>
</dbReference>
<dbReference type="InterPro" id="IPR011043">
    <property type="entry name" value="Gal_Oxase/kelch_b-propeller"/>
</dbReference>
<dbReference type="Gene3D" id="2.130.10.80">
    <property type="entry name" value="Galactose oxidase/kelch, beta-propeller"/>
    <property type="match status" value="1"/>
</dbReference>